<keyword evidence="2" id="KW-1185">Reference proteome</keyword>
<protein>
    <submittedName>
        <fullName evidence="1">Uncharacterized protein</fullName>
    </submittedName>
</protein>
<name>A0ABU7SU97_9LACO</name>
<accession>A0ABU7SU97</accession>
<dbReference type="Proteomes" id="UP001335665">
    <property type="component" value="Unassembled WGS sequence"/>
</dbReference>
<comment type="caution">
    <text evidence="1">The sequence shown here is derived from an EMBL/GenBank/DDBJ whole genome shotgun (WGS) entry which is preliminary data.</text>
</comment>
<evidence type="ECO:0000313" key="2">
    <source>
        <dbReference type="Proteomes" id="UP001335665"/>
    </source>
</evidence>
<gene>
    <name evidence="1" type="ORF">PS396_07580</name>
</gene>
<dbReference type="EMBL" id="JAQSFA010000020">
    <property type="protein sequence ID" value="MEE6701652.1"/>
    <property type="molecule type" value="Genomic_DNA"/>
</dbReference>
<evidence type="ECO:0000313" key="1">
    <source>
        <dbReference type="EMBL" id="MEE6701652.1"/>
    </source>
</evidence>
<reference evidence="1 2" key="1">
    <citation type="submission" date="2023-02" db="EMBL/GenBank/DDBJ databases">
        <title>The predominant lactic acid bacteria and yeasts involved in the spontaneous fermentation of millet during the production of the traditional porridge Hausa koko in Ghana.</title>
        <authorList>
            <person name="Atter A."/>
            <person name="Diaz M."/>
        </authorList>
    </citation>
    <scope>NUCLEOTIDE SEQUENCE [LARGE SCALE GENOMIC DNA]</scope>
    <source>
        <strain evidence="1 2">FI11552</strain>
    </source>
</reference>
<proteinExistence type="predicted"/>
<sequence length="65" mass="7683">MTEYKEIQEQTYLNLDNGDIYFAIEAVLRIINNRTEANQPNSISPTRLNKLMKHNNISWESITRK</sequence>
<dbReference type="RefSeq" id="WP_331192169.1">
    <property type="nucleotide sequence ID" value="NZ_JAQSEN010000017.1"/>
</dbReference>
<organism evidence="1 2">
    <name type="scientific">Limosilactobacillus pontis</name>
    <dbReference type="NCBI Taxonomy" id="35787"/>
    <lineage>
        <taxon>Bacteria</taxon>
        <taxon>Bacillati</taxon>
        <taxon>Bacillota</taxon>
        <taxon>Bacilli</taxon>
        <taxon>Lactobacillales</taxon>
        <taxon>Lactobacillaceae</taxon>
        <taxon>Limosilactobacillus</taxon>
    </lineage>
</organism>